<keyword evidence="2" id="KW-1185">Reference proteome</keyword>
<evidence type="ECO:0000313" key="1">
    <source>
        <dbReference type="EMBL" id="SUQ62334.1"/>
    </source>
</evidence>
<name>A0A380SXL3_9PSED</name>
<evidence type="ECO:0000313" key="2">
    <source>
        <dbReference type="Proteomes" id="UP000255177"/>
    </source>
</evidence>
<accession>A0A380SXL3</accession>
<organism evidence="1 2">
    <name type="scientific">Pseudomonas wadenswilerensis</name>
    <dbReference type="NCBI Taxonomy" id="1785161"/>
    <lineage>
        <taxon>Bacteria</taxon>
        <taxon>Pseudomonadati</taxon>
        <taxon>Pseudomonadota</taxon>
        <taxon>Gammaproteobacteria</taxon>
        <taxon>Pseudomonadales</taxon>
        <taxon>Pseudomonadaceae</taxon>
        <taxon>Pseudomonas</taxon>
    </lineage>
</organism>
<gene>
    <name evidence="1" type="ORF">CCOS864_01777</name>
</gene>
<proteinExistence type="predicted"/>
<dbReference type="Proteomes" id="UP000255177">
    <property type="component" value="Unassembled WGS sequence"/>
</dbReference>
<sequence>MPFASRYTTRKYSCDQLSATDQISITLNIQVKSVLAFHPFSNRFPQPFLYFAQPCLQLLGKRRLLQSTEYHRLRDTFGPLSKRQYDSNRLGFFVVIFDVLADCRCIASWTIA</sequence>
<reference evidence="2" key="1">
    <citation type="submission" date="2018-07" db="EMBL/GenBank/DDBJ databases">
        <authorList>
            <person name="Blom J."/>
        </authorList>
    </citation>
    <scope>NUCLEOTIDE SEQUENCE [LARGE SCALE GENOMIC DNA]</scope>
    <source>
        <strain evidence="2">CCOS 864</strain>
    </source>
</reference>
<protein>
    <submittedName>
        <fullName evidence="1">Uncharacterized protein</fullName>
    </submittedName>
</protein>
<dbReference type="AlphaFoldDB" id="A0A380SXL3"/>
<dbReference type="EMBL" id="UIDD01000006">
    <property type="protein sequence ID" value="SUQ62334.1"/>
    <property type="molecule type" value="Genomic_DNA"/>
</dbReference>